<reference evidence="6 7" key="1">
    <citation type="submission" date="2019-01" db="EMBL/GenBank/DDBJ databases">
        <title>Sequencing of cultivated peanut Arachis hypogaea provides insights into genome evolution and oil improvement.</title>
        <authorList>
            <person name="Chen X."/>
        </authorList>
    </citation>
    <scope>NUCLEOTIDE SEQUENCE [LARGE SCALE GENOMIC DNA]</scope>
    <source>
        <strain evidence="7">cv. Fuhuasheng</strain>
        <tissue evidence="6">Leaves</tissue>
    </source>
</reference>
<gene>
    <name evidence="6" type="ORF">Ahy_A03g016928</name>
</gene>
<dbReference type="GO" id="GO:0005634">
    <property type="term" value="C:nucleus"/>
    <property type="evidence" value="ECO:0007669"/>
    <property type="project" value="UniProtKB-SubCell"/>
</dbReference>
<dbReference type="InterPro" id="IPR058543">
    <property type="entry name" value="Beta-prop_RSE1/DDB1/CPSF1_2nd"/>
</dbReference>
<feature type="domain" description="RSE1/DDB1/CPSF1 C-terminal" evidence="3">
    <location>
        <begin position="743"/>
        <end position="1043"/>
    </location>
</feature>
<evidence type="ECO:0000259" key="4">
    <source>
        <dbReference type="Pfam" id="PF10433"/>
    </source>
</evidence>
<keyword evidence="7" id="KW-1185">Reference proteome</keyword>
<evidence type="ECO:0000259" key="3">
    <source>
        <dbReference type="Pfam" id="PF03178"/>
    </source>
</evidence>
<feature type="domain" description="RSE1/DDB1/CPSF1 second beta-propeller" evidence="5">
    <location>
        <begin position="394"/>
        <end position="701"/>
    </location>
</feature>
<dbReference type="InterPro" id="IPR036322">
    <property type="entry name" value="WD40_repeat_dom_sf"/>
</dbReference>
<dbReference type="Gene3D" id="1.10.150.910">
    <property type="match status" value="1"/>
</dbReference>
<dbReference type="EMBL" id="SDMP01000003">
    <property type="protein sequence ID" value="RYR70432.1"/>
    <property type="molecule type" value="Genomic_DNA"/>
</dbReference>
<dbReference type="InterPro" id="IPR050358">
    <property type="entry name" value="RSE1/DDB1/CFT1"/>
</dbReference>
<organism evidence="6 7">
    <name type="scientific">Arachis hypogaea</name>
    <name type="common">Peanut</name>
    <dbReference type="NCBI Taxonomy" id="3818"/>
    <lineage>
        <taxon>Eukaryota</taxon>
        <taxon>Viridiplantae</taxon>
        <taxon>Streptophyta</taxon>
        <taxon>Embryophyta</taxon>
        <taxon>Tracheophyta</taxon>
        <taxon>Spermatophyta</taxon>
        <taxon>Magnoliopsida</taxon>
        <taxon>eudicotyledons</taxon>
        <taxon>Gunneridae</taxon>
        <taxon>Pentapetalae</taxon>
        <taxon>rosids</taxon>
        <taxon>fabids</taxon>
        <taxon>Fabales</taxon>
        <taxon>Fabaceae</taxon>
        <taxon>Papilionoideae</taxon>
        <taxon>50 kb inversion clade</taxon>
        <taxon>dalbergioids sensu lato</taxon>
        <taxon>Dalbergieae</taxon>
        <taxon>Pterocarpus clade</taxon>
        <taxon>Arachis</taxon>
    </lineage>
</organism>
<name>A0A445E4R5_ARAHY</name>
<sequence>MATMDLPSHSIWNYVVTAQKPSCVTHASVGKFTDPQACNLILGKGTHIEIYSFTSERLQLIVDVPVHGRISALQLFQPSDGKGDSLFVLISRCQAYVFQWNPKISWPTIRWVEDCLRVWSPPARARNNGQIGIIDPACRLVALSLYENVLQVIPLTKGRKRKSHFIRLDEDILDMKFLYNSKTTLVLLQDLGNFCIRMVEINMEMKTLVDVVKVQHFDFEPHLLIPVSQPLCGVLVVGKNGIAYYNGKTYEAVGTESSVKAYGRVDHDCSKYLLGDDRGLLSLLELIHDRNKNKVRRLKIVPLGTTCIASTISYLDKEFVFIGSSCGDSQLLKLKLQPDANASSVELVESFLNLGPITDLCVVDRGQIVTCSGAYKDGSIRTIRSGICISKDESETLAGINGMWLLGSSTEASFPAFLVISFAVETKVFKLSDSKSMAVLEETLDERGFYFQLKTLFCNNAIYNQFLQVTTSSVRLIDSKTGSLNCEWRPISGSPIILATGNADQVLLAMEKGKLAYFRIFDGRLVETELTRLQNDISCLGISCIGDDSDGYVAAVGTWTDRVVRILSLPKLELITKQELGKEHACSVLFCLFEGISYLLCGLADGRLVIFKLNKSTYELTEKREVNAGTRPIKLQTFSFKNTTHVLAVSDQSIVIYSLNKKLFHSSVDPKEVNHFCSFNCEAFRDRVAIATDDELIMGTMEPKIFSKSIPLQEHAVRICHQKESGTYAIISWKVVQDAEMHFVRLLDEESYGFLSTFPLEEYEHGCSLVSSSFSSCDHAVYYCVGTAYVLPAGNEPIKGRILVFAVEDRELRLIAQRETKGAVYCLNNFHGKLLAAVSKSILLYQWTCGTHELHPECGHRGFTLALYVQTRGNLIVVGDVIKSISVLIYKAEENVIEERARDQSENWMSAVEILHDDIYLGADIDSNLFTVSGVASEEQHRLRRVGRYHLGELVQRFQHGSLTIDSQIPTIIFGTHSGMIGVIASLPREKYDLLEKLQSNLRSDLNQGRIIGPRHDEWRSFNNDKTYQSANFLDGDLIESFLFATEDAKAGISQKMKTSVEELCMTVRELKLLH</sequence>
<protein>
    <recommendedName>
        <fullName evidence="8">DNA damage-binding protein 1</fullName>
    </recommendedName>
</protein>
<dbReference type="InterPro" id="IPR018846">
    <property type="entry name" value="Beta-prop_RSE1/DDB1/CPSF1_1st"/>
</dbReference>
<comment type="subcellular location">
    <subcellularLocation>
        <location evidence="1">Nucleus</location>
    </subcellularLocation>
</comment>
<evidence type="ECO:0000256" key="2">
    <source>
        <dbReference type="ARBA" id="ARBA00023242"/>
    </source>
</evidence>
<keyword evidence="2" id="KW-0539">Nucleus</keyword>
<evidence type="ECO:0000313" key="7">
    <source>
        <dbReference type="Proteomes" id="UP000289738"/>
    </source>
</evidence>
<evidence type="ECO:0000256" key="1">
    <source>
        <dbReference type="ARBA" id="ARBA00004123"/>
    </source>
</evidence>
<dbReference type="Pfam" id="PF03178">
    <property type="entry name" value="CPSF_A"/>
    <property type="match status" value="1"/>
</dbReference>
<evidence type="ECO:0000313" key="6">
    <source>
        <dbReference type="EMBL" id="RYR70432.1"/>
    </source>
</evidence>
<accession>A0A445E4R5</accession>
<dbReference type="Gene3D" id="2.130.10.10">
    <property type="entry name" value="YVTN repeat-like/Quinoprotein amine dehydrogenase"/>
    <property type="match status" value="3"/>
</dbReference>
<dbReference type="SUPFAM" id="SSF50978">
    <property type="entry name" value="WD40 repeat-like"/>
    <property type="match status" value="2"/>
</dbReference>
<dbReference type="Pfam" id="PF10433">
    <property type="entry name" value="Beta-prop_RSE1_1st"/>
    <property type="match status" value="1"/>
</dbReference>
<dbReference type="SMR" id="A0A445E4R5"/>
<dbReference type="InterPro" id="IPR004871">
    <property type="entry name" value="RSE1/DDB1/CPSF1_C"/>
</dbReference>
<dbReference type="PANTHER" id="PTHR10644">
    <property type="entry name" value="DNA REPAIR/RNA PROCESSING CPSF FAMILY"/>
    <property type="match status" value="1"/>
</dbReference>
<proteinExistence type="predicted"/>
<dbReference type="Proteomes" id="UP000289738">
    <property type="component" value="Chromosome A03"/>
</dbReference>
<evidence type="ECO:0008006" key="8">
    <source>
        <dbReference type="Google" id="ProtNLM"/>
    </source>
</evidence>
<dbReference type="Pfam" id="PF23726">
    <property type="entry name" value="Beta-prop_RSE1_2nd"/>
    <property type="match status" value="1"/>
</dbReference>
<feature type="domain" description="RSE1/DDB1/CPSF1 first beta-propeller" evidence="4">
    <location>
        <begin position="24"/>
        <end position="351"/>
    </location>
</feature>
<dbReference type="Gramene" id="arahy.Tifrunner.gnm2.ann2.Ah03g014200.1">
    <property type="protein sequence ID" value="arahy.Tifrunner.gnm2.ann2.Ah03g014200.1-CDS"/>
    <property type="gene ID" value="arahy.Tifrunner.gnm2.ann2.Ah03g014200"/>
</dbReference>
<dbReference type="InterPro" id="IPR015943">
    <property type="entry name" value="WD40/YVTN_repeat-like_dom_sf"/>
</dbReference>
<dbReference type="AlphaFoldDB" id="A0A445E4R5"/>
<dbReference type="STRING" id="3818.A0A445E4R5"/>
<evidence type="ECO:0000259" key="5">
    <source>
        <dbReference type="Pfam" id="PF23726"/>
    </source>
</evidence>
<comment type="caution">
    <text evidence="6">The sequence shown here is derived from an EMBL/GenBank/DDBJ whole genome shotgun (WGS) entry which is preliminary data.</text>
</comment>
<dbReference type="GO" id="GO:0003676">
    <property type="term" value="F:nucleic acid binding"/>
    <property type="evidence" value="ECO:0007669"/>
    <property type="project" value="InterPro"/>
</dbReference>